<sequence>MERSARIRRTPLPGVGTQYDVTTEEGRRLALVVHLDGRRFLGLYDADDPDTCRGTVALSGEDAESLARLLAPETLAGLEDFRLNLVTEHIVISPKSPYVGRTLGDTGCRTRTGASVVAVLRRTTVHPSPGPDFRFATGDTLVVVGTREGVDAFAAIVAGG</sequence>
<comment type="caution">
    <text evidence="2">The sequence shown here is derived from an EMBL/GenBank/DDBJ whole genome shotgun (WGS) entry which is preliminary data.</text>
</comment>
<evidence type="ECO:0000313" key="3">
    <source>
        <dbReference type="Proteomes" id="UP000567795"/>
    </source>
</evidence>
<dbReference type="PROSITE" id="PS51202">
    <property type="entry name" value="RCK_C"/>
    <property type="match status" value="1"/>
</dbReference>
<dbReference type="InterPro" id="IPR050144">
    <property type="entry name" value="AAE_transporter"/>
</dbReference>
<evidence type="ECO:0000259" key="1">
    <source>
        <dbReference type="PROSITE" id="PS51202"/>
    </source>
</evidence>
<accession>A0A852ZPE7</accession>
<keyword evidence="3" id="KW-1185">Reference proteome</keyword>
<proteinExistence type="predicted"/>
<dbReference type="InterPro" id="IPR006037">
    <property type="entry name" value="RCK_C"/>
</dbReference>
<dbReference type="InterPro" id="IPR058776">
    <property type="entry name" value="KhtT-like_N"/>
</dbReference>
<dbReference type="PANTHER" id="PTHR30445:SF8">
    <property type="entry name" value="K(+)_H(+) ANTIPORTER SUBUNIT KHTT"/>
    <property type="match status" value="1"/>
</dbReference>
<dbReference type="PANTHER" id="PTHR30445">
    <property type="entry name" value="K(+)_H(+) ANTIPORTER SUBUNIT KHTT"/>
    <property type="match status" value="1"/>
</dbReference>
<dbReference type="PIRSF" id="PIRSF005028">
    <property type="entry name" value="KhtT"/>
    <property type="match status" value="1"/>
</dbReference>
<dbReference type="Pfam" id="PF02080">
    <property type="entry name" value="TrkA_C"/>
    <property type="match status" value="1"/>
</dbReference>
<dbReference type="Pfam" id="PF25991">
    <property type="entry name" value="KhtT_N"/>
    <property type="match status" value="1"/>
</dbReference>
<dbReference type="SUPFAM" id="SSF116726">
    <property type="entry name" value="TrkA C-terminal domain-like"/>
    <property type="match status" value="1"/>
</dbReference>
<reference evidence="2 3" key="1">
    <citation type="submission" date="2020-07" db="EMBL/GenBank/DDBJ databases">
        <title>Sequencing the genomes of 1000 actinobacteria strains.</title>
        <authorList>
            <person name="Klenk H.-P."/>
        </authorList>
    </citation>
    <scope>NUCLEOTIDE SEQUENCE [LARGE SCALE GENOMIC DNA]</scope>
    <source>
        <strain evidence="2 3">DSM 42178</strain>
    </source>
</reference>
<dbReference type="RefSeq" id="WP_179813235.1">
    <property type="nucleotide sequence ID" value="NZ_JACBZD010000001.1"/>
</dbReference>
<gene>
    <name evidence="2" type="ORF">FHU37_001269</name>
</gene>
<organism evidence="2 3">
    <name type="scientific">Allostreptomyces psammosilenae</name>
    <dbReference type="NCBI Taxonomy" id="1892865"/>
    <lineage>
        <taxon>Bacteria</taxon>
        <taxon>Bacillati</taxon>
        <taxon>Actinomycetota</taxon>
        <taxon>Actinomycetes</taxon>
        <taxon>Kitasatosporales</taxon>
        <taxon>Streptomycetaceae</taxon>
        <taxon>Allostreptomyces</taxon>
    </lineage>
</organism>
<dbReference type="Proteomes" id="UP000567795">
    <property type="component" value="Unassembled WGS sequence"/>
</dbReference>
<dbReference type="InterPro" id="IPR036721">
    <property type="entry name" value="RCK_C_sf"/>
</dbReference>
<protein>
    <submittedName>
        <fullName evidence="2">TrkA domain protein</fullName>
    </submittedName>
</protein>
<feature type="domain" description="RCK C-terminal" evidence="1">
    <location>
        <begin position="75"/>
        <end position="159"/>
    </location>
</feature>
<dbReference type="Gene3D" id="3.30.70.1450">
    <property type="entry name" value="Regulator of K+ conductance, C-terminal domain"/>
    <property type="match status" value="1"/>
</dbReference>
<dbReference type="EMBL" id="JACBZD010000001">
    <property type="protein sequence ID" value="NYI04326.1"/>
    <property type="molecule type" value="Genomic_DNA"/>
</dbReference>
<dbReference type="InterPro" id="IPR026278">
    <property type="entry name" value="KhtT"/>
</dbReference>
<name>A0A852ZPE7_9ACTN</name>
<dbReference type="GO" id="GO:0008324">
    <property type="term" value="F:monoatomic cation transmembrane transporter activity"/>
    <property type="evidence" value="ECO:0007669"/>
    <property type="project" value="InterPro"/>
</dbReference>
<evidence type="ECO:0000313" key="2">
    <source>
        <dbReference type="EMBL" id="NYI04326.1"/>
    </source>
</evidence>
<dbReference type="GO" id="GO:0006813">
    <property type="term" value="P:potassium ion transport"/>
    <property type="evidence" value="ECO:0007669"/>
    <property type="project" value="InterPro"/>
</dbReference>
<dbReference type="AlphaFoldDB" id="A0A852ZPE7"/>